<dbReference type="OrthoDB" id="5386330at2759"/>
<dbReference type="GO" id="GO:0001228">
    <property type="term" value="F:DNA-binding transcription activator activity, RNA polymerase II-specific"/>
    <property type="evidence" value="ECO:0007669"/>
    <property type="project" value="TreeGrafter"/>
</dbReference>
<dbReference type="Gene3D" id="4.10.240.10">
    <property type="entry name" value="Zn(2)-C6 fungal-type DNA-binding domain"/>
    <property type="match status" value="1"/>
</dbReference>
<dbReference type="HOGENOM" id="CLU_024934_5_2_1"/>
<dbReference type="InterPro" id="IPR036864">
    <property type="entry name" value="Zn2-C6_fun-type_DNA-bd_sf"/>
</dbReference>
<dbReference type="Proteomes" id="UP000054321">
    <property type="component" value="Unassembled WGS sequence"/>
</dbReference>
<gene>
    <name evidence="4" type="ORF">OIDMADRAFT_115488</name>
</gene>
<keyword evidence="2" id="KW-1133">Transmembrane helix</keyword>
<evidence type="ECO:0000259" key="3">
    <source>
        <dbReference type="PROSITE" id="PS50048"/>
    </source>
</evidence>
<dbReference type="Pfam" id="PF00172">
    <property type="entry name" value="Zn_clus"/>
    <property type="match status" value="1"/>
</dbReference>
<name>A0A0C3D1Y0_OIDMZ</name>
<reference evidence="5" key="2">
    <citation type="submission" date="2015-01" db="EMBL/GenBank/DDBJ databases">
        <title>Evolutionary Origins and Diversification of the Mycorrhizal Mutualists.</title>
        <authorList>
            <consortium name="DOE Joint Genome Institute"/>
            <consortium name="Mycorrhizal Genomics Consortium"/>
            <person name="Kohler A."/>
            <person name="Kuo A."/>
            <person name="Nagy L.G."/>
            <person name="Floudas D."/>
            <person name="Copeland A."/>
            <person name="Barry K.W."/>
            <person name="Cichocki N."/>
            <person name="Veneault-Fourrey C."/>
            <person name="LaButti K."/>
            <person name="Lindquist E.A."/>
            <person name="Lipzen A."/>
            <person name="Lundell T."/>
            <person name="Morin E."/>
            <person name="Murat C."/>
            <person name="Riley R."/>
            <person name="Ohm R."/>
            <person name="Sun H."/>
            <person name="Tunlid A."/>
            <person name="Henrissat B."/>
            <person name="Grigoriev I.V."/>
            <person name="Hibbett D.S."/>
            <person name="Martin F."/>
        </authorList>
    </citation>
    <scope>NUCLEOTIDE SEQUENCE [LARGE SCALE GENOMIC DNA]</scope>
    <source>
        <strain evidence="5">Zn</strain>
    </source>
</reference>
<evidence type="ECO:0000313" key="4">
    <source>
        <dbReference type="EMBL" id="KIN05254.1"/>
    </source>
</evidence>
<dbReference type="PROSITE" id="PS50048">
    <property type="entry name" value="ZN2_CY6_FUNGAL_2"/>
    <property type="match status" value="1"/>
</dbReference>
<dbReference type="CDD" id="cd00067">
    <property type="entry name" value="GAL4"/>
    <property type="match status" value="1"/>
</dbReference>
<dbReference type="PANTHER" id="PTHR47784:SF5">
    <property type="entry name" value="STEROL UPTAKE CONTROL PROTEIN 2"/>
    <property type="match status" value="1"/>
</dbReference>
<organism evidence="4 5">
    <name type="scientific">Oidiodendron maius (strain Zn)</name>
    <dbReference type="NCBI Taxonomy" id="913774"/>
    <lineage>
        <taxon>Eukaryota</taxon>
        <taxon>Fungi</taxon>
        <taxon>Dikarya</taxon>
        <taxon>Ascomycota</taxon>
        <taxon>Pezizomycotina</taxon>
        <taxon>Leotiomycetes</taxon>
        <taxon>Leotiomycetes incertae sedis</taxon>
        <taxon>Myxotrichaceae</taxon>
        <taxon>Oidiodendron</taxon>
    </lineage>
</organism>
<dbReference type="PROSITE" id="PS00463">
    <property type="entry name" value="ZN2_CY6_FUNGAL_1"/>
    <property type="match status" value="1"/>
</dbReference>
<dbReference type="AlphaFoldDB" id="A0A0C3D1Y0"/>
<keyword evidence="2" id="KW-0812">Transmembrane</keyword>
<keyword evidence="2" id="KW-0472">Membrane</keyword>
<dbReference type="PANTHER" id="PTHR47784">
    <property type="entry name" value="STEROL UPTAKE CONTROL PROTEIN 2"/>
    <property type="match status" value="1"/>
</dbReference>
<dbReference type="GO" id="GO:0008270">
    <property type="term" value="F:zinc ion binding"/>
    <property type="evidence" value="ECO:0007669"/>
    <property type="project" value="InterPro"/>
</dbReference>
<evidence type="ECO:0000256" key="2">
    <source>
        <dbReference type="SAM" id="Phobius"/>
    </source>
</evidence>
<dbReference type="EMBL" id="KN832872">
    <property type="protein sequence ID" value="KIN05254.1"/>
    <property type="molecule type" value="Genomic_DNA"/>
</dbReference>
<dbReference type="InterPro" id="IPR021858">
    <property type="entry name" value="Fun_TF"/>
</dbReference>
<proteinExistence type="predicted"/>
<keyword evidence="5" id="KW-1185">Reference proteome</keyword>
<feature type="transmembrane region" description="Helical" evidence="2">
    <location>
        <begin position="341"/>
        <end position="364"/>
    </location>
</feature>
<dbReference type="Pfam" id="PF11951">
    <property type="entry name" value="Fungal_trans_2"/>
    <property type="match status" value="1"/>
</dbReference>
<reference evidence="4 5" key="1">
    <citation type="submission" date="2014-04" db="EMBL/GenBank/DDBJ databases">
        <authorList>
            <consortium name="DOE Joint Genome Institute"/>
            <person name="Kuo A."/>
            <person name="Martino E."/>
            <person name="Perotto S."/>
            <person name="Kohler A."/>
            <person name="Nagy L.G."/>
            <person name="Floudas D."/>
            <person name="Copeland A."/>
            <person name="Barry K.W."/>
            <person name="Cichocki N."/>
            <person name="Veneault-Fourrey C."/>
            <person name="LaButti K."/>
            <person name="Lindquist E.A."/>
            <person name="Lipzen A."/>
            <person name="Lundell T."/>
            <person name="Morin E."/>
            <person name="Murat C."/>
            <person name="Sun H."/>
            <person name="Tunlid A."/>
            <person name="Henrissat B."/>
            <person name="Grigoriev I.V."/>
            <person name="Hibbett D.S."/>
            <person name="Martin F."/>
            <person name="Nordberg H.P."/>
            <person name="Cantor M.N."/>
            <person name="Hua S.X."/>
        </authorList>
    </citation>
    <scope>NUCLEOTIDE SEQUENCE [LARGE SCALE GENOMIC DNA]</scope>
    <source>
        <strain evidence="4 5">Zn</strain>
    </source>
</reference>
<dbReference type="STRING" id="913774.A0A0C3D1Y0"/>
<evidence type="ECO:0000256" key="1">
    <source>
        <dbReference type="ARBA" id="ARBA00023242"/>
    </source>
</evidence>
<dbReference type="InParanoid" id="A0A0C3D1Y0"/>
<sequence length="396" mass="44583">MPSRRTHSKSRNGCTKCKASKVKCDEARPSCARCLRREVSCQYLDVFHILQDSSTTSTVPSPQPPAHAATIPEGFWNDVFPPPVPSPGNEQVRIDNFGDRDLELLHHYSTSTYLTLATRLLLEEFWQVAMVRIALSNTFVMHGILALSACHLAYLRTEAGEYYGNLALHHYTAAISLFRPLLDNVDSQTAVPTVAFSTLVGCLSLAIPQAFLRHLASPPTGPEFVNNLLQNFRLTRGVKTVLGSASQWIKDSPMAPLLIIEMEDAEVPLEFHAEIAVRELEAKIRLNVPSEEKRQEYLAAIALLRQCFPRGPFRAQHQALISAWPVMVQDTFFTELLEMKVGFPLVIIGYYGVLMHFMSSNWWIGHKGKRLVEAVSCMLEPKWQDLMTWPMTVVHI</sequence>
<feature type="domain" description="Zn(2)-C6 fungal-type" evidence="3">
    <location>
        <begin position="13"/>
        <end position="43"/>
    </location>
</feature>
<evidence type="ECO:0000313" key="5">
    <source>
        <dbReference type="Proteomes" id="UP000054321"/>
    </source>
</evidence>
<dbReference type="SMART" id="SM00066">
    <property type="entry name" value="GAL4"/>
    <property type="match status" value="1"/>
</dbReference>
<dbReference type="InterPro" id="IPR053157">
    <property type="entry name" value="Sterol_Uptake_Regulator"/>
</dbReference>
<protein>
    <recommendedName>
        <fullName evidence="3">Zn(2)-C6 fungal-type domain-containing protein</fullName>
    </recommendedName>
</protein>
<keyword evidence="1" id="KW-0539">Nucleus</keyword>
<accession>A0A0C3D1Y0</accession>
<dbReference type="InterPro" id="IPR001138">
    <property type="entry name" value="Zn2Cys6_DnaBD"/>
</dbReference>
<dbReference type="PRINTS" id="PR00755">
    <property type="entry name" value="AFLATOXINBRP"/>
</dbReference>
<dbReference type="SUPFAM" id="SSF57701">
    <property type="entry name" value="Zn2/Cys6 DNA-binding domain"/>
    <property type="match status" value="1"/>
</dbReference>